<dbReference type="EMBL" id="CABITT030000007">
    <property type="protein sequence ID" value="VVB10128.1"/>
    <property type="molecule type" value="Genomic_DNA"/>
</dbReference>
<evidence type="ECO:0000313" key="1">
    <source>
        <dbReference type="EMBL" id="VVB10128.1"/>
    </source>
</evidence>
<protein>
    <submittedName>
        <fullName evidence="1">Uncharacterized protein</fullName>
    </submittedName>
</protein>
<sequence length="96" mass="11981">MDMTVSQFTKEIRIQCRGRRKYDPAYYGRWCWWIQGFISPGRCEKFDRDRDRNMIRVEIFSVTKIWRVGRYRRVRWVKGVKQGRKQPTVRESYRRL</sequence>
<comment type="caution">
    <text evidence="1">The sequence shown here is derived from an EMBL/GenBank/DDBJ whole genome shotgun (WGS) entry which is preliminary data.</text>
</comment>
<accession>A0A565C907</accession>
<proteinExistence type="predicted"/>
<organism evidence="1 2">
    <name type="scientific">Arabis nemorensis</name>
    <dbReference type="NCBI Taxonomy" id="586526"/>
    <lineage>
        <taxon>Eukaryota</taxon>
        <taxon>Viridiplantae</taxon>
        <taxon>Streptophyta</taxon>
        <taxon>Embryophyta</taxon>
        <taxon>Tracheophyta</taxon>
        <taxon>Spermatophyta</taxon>
        <taxon>Magnoliopsida</taxon>
        <taxon>eudicotyledons</taxon>
        <taxon>Gunneridae</taxon>
        <taxon>Pentapetalae</taxon>
        <taxon>rosids</taxon>
        <taxon>malvids</taxon>
        <taxon>Brassicales</taxon>
        <taxon>Brassicaceae</taxon>
        <taxon>Arabideae</taxon>
        <taxon>Arabis</taxon>
    </lineage>
</organism>
<dbReference type="AlphaFoldDB" id="A0A565C907"/>
<name>A0A565C907_9BRAS</name>
<evidence type="ECO:0000313" key="2">
    <source>
        <dbReference type="Proteomes" id="UP000489600"/>
    </source>
</evidence>
<reference evidence="1" key="1">
    <citation type="submission" date="2019-07" db="EMBL/GenBank/DDBJ databases">
        <authorList>
            <person name="Dittberner H."/>
        </authorList>
    </citation>
    <scope>NUCLEOTIDE SEQUENCE [LARGE SCALE GENOMIC DNA]</scope>
</reference>
<gene>
    <name evidence="1" type="ORF">ANE_LOCUS20572</name>
</gene>
<dbReference type="Proteomes" id="UP000489600">
    <property type="component" value="Unassembled WGS sequence"/>
</dbReference>
<keyword evidence="2" id="KW-1185">Reference proteome</keyword>